<evidence type="ECO:0000256" key="1">
    <source>
        <dbReference type="SAM" id="MobiDB-lite"/>
    </source>
</evidence>
<accession>A0A699QVZ1</accession>
<feature type="non-terminal residue" evidence="2">
    <location>
        <position position="113"/>
    </location>
</feature>
<feature type="compositionally biased region" description="Polar residues" evidence="1">
    <location>
        <begin position="9"/>
        <end position="20"/>
    </location>
</feature>
<evidence type="ECO:0000313" key="2">
    <source>
        <dbReference type="EMBL" id="GFC78000.1"/>
    </source>
</evidence>
<gene>
    <name evidence="2" type="ORF">Tci_849970</name>
</gene>
<sequence>MRYEYISITPETESNEVTESNAENLLPIPSECEVTLEDKRECNELICENSSTIDVCDNHSEILFDSNNDDLSSDDESCKDIEYIDASVLNPAIVNVEEENVVHREEEEVDLED</sequence>
<comment type="caution">
    <text evidence="2">The sequence shown here is derived from an EMBL/GenBank/DDBJ whole genome shotgun (WGS) entry which is preliminary data.</text>
</comment>
<reference evidence="2" key="1">
    <citation type="journal article" date="2019" name="Sci. Rep.">
        <title>Draft genome of Tanacetum cinerariifolium, the natural source of mosquito coil.</title>
        <authorList>
            <person name="Yamashiro T."/>
            <person name="Shiraishi A."/>
            <person name="Satake H."/>
            <person name="Nakayama K."/>
        </authorList>
    </citation>
    <scope>NUCLEOTIDE SEQUENCE</scope>
</reference>
<feature type="region of interest" description="Disordered" evidence="1">
    <location>
        <begin position="1"/>
        <end position="20"/>
    </location>
</feature>
<organism evidence="2">
    <name type="scientific">Tanacetum cinerariifolium</name>
    <name type="common">Dalmatian daisy</name>
    <name type="synonym">Chrysanthemum cinerariifolium</name>
    <dbReference type="NCBI Taxonomy" id="118510"/>
    <lineage>
        <taxon>Eukaryota</taxon>
        <taxon>Viridiplantae</taxon>
        <taxon>Streptophyta</taxon>
        <taxon>Embryophyta</taxon>
        <taxon>Tracheophyta</taxon>
        <taxon>Spermatophyta</taxon>
        <taxon>Magnoliopsida</taxon>
        <taxon>eudicotyledons</taxon>
        <taxon>Gunneridae</taxon>
        <taxon>Pentapetalae</taxon>
        <taxon>asterids</taxon>
        <taxon>campanulids</taxon>
        <taxon>Asterales</taxon>
        <taxon>Asteraceae</taxon>
        <taxon>Asteroideae</taxon>
        <taxon>Anthemideae</taxon>
        <taxon>Anthemidinae</taxon>
        <taxon>Tanacetum</taxon>
    </lineage>
</organism>
<name>A0A699QVZ1_TANCI</name>
<protein>
    <submittedName>
        <fullName evidence="2">Uncharacterized protein</fullName>
    </submittedName>
</protein>
<dbReference type="AlphaFoldDB" id="A0A699QVZ1"/>
<dbReference type="EMBL" id="BKCJ011063601">
    <property type="protein sequence ID" value="GFC78000.1"/>
    <property type="molecule type" value="Genomic_DNA"/>
</dbReference>
<proteinExistence type="predicted"/>